<dbReference type="EMBL" id="VSRR010001226">
    <property type="protein sequence ID" value="MPC23583.1"/>
    <property type="molecule type" value="Genomic_DNA"/>
</dbReference>
<sequence>MLWEKVRVCKGIGLPNFRSLIVLSIEPTASLVGTEHRAEGEGGGKCSQCGQLEQVSLPGHIVPIQHAILSTRHCHIPNQQQVVDGSVVKVVQRLSSHCATVAGYCLLMVNEHNSLMNKPTTPQAAPLAQTVMIVLLVMKGRMTVVMKAVVVHW</sequence>
<reference evidence="1 2" key="1">
    <citation type="submission" date="2019-05" db="EMBL/GenBank/DDBJ databases">
        <title>Another draft genome of Portunus trituberculatus and its Hox gene families provides insights of decapod evolution.</title>
        <authorList>
            <person name="Jeong J.-H."/>
            <person name="Song I."/>
            <person name="Kim S."/>
            <person name="Choi T."/>
            <person name="Kim D."/>
            <person name="Ryu S."/>
            <person name="Kim W."/>
        </authorList>
    </citation>
    <scope>NUCLEOTIDE SEQUENCE [LARGE SCALE GENOMIC DNA]</scope>
    <source>
        <tissue evidence="1">Muscle</tissue>
    </source>
</reference>
<evidence type="ECO:0000313" key="1">
    <source>
        <dbReference type="EMBL" id="MPC23583.1"/>
    </source>
</evidence>
<organism evidence="1 2">
    <name type="scientific">Portunus trituberculatus</name>
    <name type="common">Swimming crab</name>
    <name type="synonym">Neptunus trituberculatus</name>
    <dbReference type="NCBI Taxonomy" id="210409"/>
    <lineage>
        <taxon>Eukaryota</taxon>
        <taxon>Metazoa</taxon>
        <taxon>Ecdysozoa</taxon>
        <taxon>Arthropoda</taxon>
        <taxon>Crustacea</taxon>
        <taxon>Multicrustacea</taxon>
        <taxon>Malacostraca</taxon>
        <taxon>Eumalacostraca</taxon>
        <taxon>Eucarida</taxon>
        <taxon>Decapoda</taxon>
        <taxon>Pleocyemata</taxon>
        <taxon>Brachyura</taxon>
        <taxon>Eubrachyura</taxon>
        <taxon>Portunoidea</taxon>
        <taxon>Portunidae</taxon>
        <taxon>Portuninae</taxon>
        <taxon>Portunus</taxon>
    </lineage>
</organism>
<name>A0A5B7DRH3_PORTR</name>
<dbReference type="AlphaFoldDB" id="A0A5B7DRH3"/>
<gene>
    <name evidence="1" type="ORF">E2C01_016640</name>
</gene>
<protein>
    <submittedName>
        <fullName evidence="1">Uncharacterized protein</fullName>
    </submittedName>
</protein>
<keyword evidence="2" id="KW-1185">Reference proteome</keyword>
<accession>A0A5B7DRH3</accession>
<proteinExistence type="predicted"/>
<evidence type="ECO:0000313" key="2">
    <source>
        <dbReference type="Proteomes" id="UP000324222"/>
    </source>
</evidence>
<dbReference type="Proteomes" id="UP000324222">
    <property type="component" value="Unassembled WGS sequence"/>
</dbReference>
<comment type="caution">
    <text evidence="1">The sequence shown here is derived from an EMBL/GenBank/DDBJ whole genome shotgun (WGS) entry which is preliminary data.</text>
</comment>